<dbReference type="EMBL" id="AHER01000044">
    <property type="protein sequence ID" value="EJR16206.1"/>
    <property type="molecule type" value="Genomic_DNA"/>
</dbReference>
<organism evidence="1 2">
    <name type="scientific">Bacillus cereus (strain VD014)</name>
    <dbReference type="NCBI Taxonomy" id="1053223"/>
    <lineage>
        <taxon>Bacteria</taxon>
        <taxon>Bacillati</taxon>
        <taxon>Bacillota</taxon>
        <taxon>Bacilli</taxon>
        <taxon>Bacillales</taxon>
        <taxon>Bacillaceae</taxon>
        <taxon>Bacillus</taxon>
        <taxon>Bacillus cereus group</taxon>
    </lineage>
</organism>
<dbReference type="RefSeq" id="WP_000459727.1">
    <property type="nucleotide sequence ID" value="NZ_JH792025.1"/>
</dbReference>
<accession>A0A9W5NN48</accession>
<protein>
    <submittedName>
        <fullName evidence="1">Uncharacterized protein</fullName>
    </submittedName>
</protein>
<dbReference type="Proteomes" id="UP000006607">
    <property type="component" value="Unassembled WGS sequence"/>
</dbReference>
<gene>
    <name evidence="1" type="ORF">IIA_04902</name>
</gene>
<comment type="caution">
    <text evidence="1">The sequence shown here is derived from an EMBL/GenBank/DDBJ whole genome shotgun (WGS) entry which is preliminary data.</text>
</comment>
<reference evidence="1" key="1">
    <citation type="submission" date="2012-04" db="EMBL/GenBank/DDBJ databases">
        <title>The Genome Sequence of Bacillus cereus VD014.</title>
        <authorList>
            <consortium name="The Broad Institute Genome Sequencing Platform"/>
            <consortium name="The Broad Institute Genome Sequencing Center for Infectious Disease"/>
            <person name="Feldgarden M."/>
            <person name="Van der Auwera G.A."/>
            <person name="Mahillon J."/>
            <person name="Duprez V."/>
            <person name="Timmery S."/>
            <person name="Mattelet C."/>
            <person name="Dierick K."/>
            <person name="Sun M."/>
            <person name="Yu Z."/>
            <person name="Zhu L."/>
            <person name="Hu X."/>
            <person name="Shank E.B."/>
            <person name="Swiecicka I."/>
            <person name="Hansen B.M."/>
            <person name="Andrup L."/>
            <person name="Young S.K."/>
            <person name="Zeng Q."/>
            <person name="Gargeya S."/>
            <person name="Fitzgerald M."/>
            <person name="Haas B."/>
            <person name="Abouelleil A."/>
            <person name="Alvarado L."/>
            <person name="Arachchi H.M."/>
            <person name="Berlin A."/>
            <person name="Chapman S.B."/>
            <person name="Goldberg J."/>
            <person name="Griggs A."/>
            <person name="Gujja S."/>
            <person name="Hansen M."/>
            <person name="Howarth C."/>
            <person name="Imamovic A."/>
            <person name="Larimer J."/>
            <person name="McCowen C."/>
            <person name="Montmayeur A."/>
            <person name="Murphy C."/>
            <person name="Neiman D."/>
            <person name="Pearson M."/>
            <person name="Priest M."/>
            <person name="Roberts A."/>
            <person name="Saif S."/>
            <person name="Shea T."/>
            <person name="Sisk P."/>
            <person name="Sykes S."/>
            <person name="Wortman J."/>
            <person name="Nusbaum C."/>
            <person name="Birren B."/>
        </authorList>
    </citation>
    <scope>NUCLEOTIDE SEQUENCE</scope>
    <source>
        <strain evidence="1">VD014</strain>
    </source>
</reference>
<evidence type="ECO:0000313" key="1">
    <source>
        <dbReference type="EMBL" id="EJR16206.1"/>
    </source>
</evidence>
<proteinExistence type="predicted"/>
<sequence length="303" mass="36210">MFDIYNLDKKFRLVYDAISFIDGSNIKNDEMVVDECIDQYELWKDYYEDWRENQGLSRELQGIITEIDMEPTYTNEIKQTNMDNISYEFISLKTDEDILQFAKRYGMLGLLPDFHLGELTLQRTHFEPFELWRSEIKKFTKILKLYRALSTNNEKTENIIEDNIIKVSTDTNFAGWYEIYWYDNTPVRKSFPEQALHQMSMIDIGRIILSEKLQEYTKGIDLKIDKIIKSEKNKMGFYITEKRETRYLITAIYYDLWDKINSNVPVNICANPKCQLPFMKIKRQKYCSNACKQETYRLRKGGE</sequence>
<name>A0A9W5NN48_BACC8</name>
<dbReference type="AlphaFoldDB" id="A0A9W5NN48"/>
<evidence type="ECO:0000313" key="2">
    <source>
        <dbReference type="Proteomes" id="UP000006607"/>
    </source>
</evidence>